<evidence type="ECO:0008006" key="2">
    <source>
        <dbReference type="Google" id="ProtNLM"/>
    </source>
</evidence>
<name>A0A0F9CCD3_9ZZZZ</name>
<evidence type="ECO:0000313" key="1">
    <source>
        <dbReference type="EMBL" id="KKL46739.1"/>
    </source>
</evidence>
<dbReference type="InterPro" id="IPR051321">
    <property type="entry name" value="PHA/PHB_synthase"/>
</dbReference>
<organism evidence="1">
    <name type="scientific">marine sediment metagenome</name>
    <dbReference type="NCBI Taxonomy" id="412755"/>
    <lineage>
        <taxon>unclassified sequences</taxon>
        <taxon>metagenomes</taxon>
        <taxon>ecological metagenomes</taxon>
    </lineage>
</organism>
<accession>A0A0F9CCD3</accession>
<feature type="non-terminal residue" evidence="1">
    <location>
        <position position="1"/>
    </location>
</feature>
<protein>
    <recommendedName>
        <fullName evidence="2">Poly-beta-hydroxybutyrate polymerase N-terminal domain-containing protein</fullName>
    </recommendedName>
</protein>
<comment type="caution">
    <text evidence="1">The sequence shown here is derived from an EMBL/GenBank/DDBJ whole genome shotgun (WGS) entry which is preliminary data.</text>
</comment>
<dbReference type="PANTHER" id="PTHR36837:SF5">
    <property type="entry name" value="POLY-3-HYDROXYBUTYRATE SYNTHASE"/>
    <property type="match status" value="1"/>
</dbReference>
<dbReference type="PANTHER" id="PTHR36837">
    <property type="entry name" value="POLY(3-HYDROXYALKANOATE) POLYMERASE SUBUNIT PHAC"/>
    <property type="match status" value="1"/>
</dbReference>
<gene>
    <name evidence="1" type="ORF">LCGC14_2342570</name>
</gene>
<proteinExistence type="predicted"/>
<dbReference type="AlphaFoldDB" id="A0A0F9CCD3"/>
<reference evidence="1" key="1">
    <citation type="journal article" date="2015" name="Nature">
        <title>Complex archaea that bridge the gap between prokaryotes and eukaryotes.</title>
        <authorList>
            <person name="Spang A."/>
            <person name="Saw J.H."/>
            <person name="Jorgensen S.L."/>
            <person name="Zaremba-Niedzwiedzka K."/>
            <person name="Martijn J."/>
            <person name="Lind A.E."/>
            <person name="van Eijk R."/>
            <person name="Schleper C."/>
            <person name="Guy L."/>
            <person name="Ettema T.J."/>
        </authorList>
    </citation>
    <scope>NUCLEOTIDE SEQUENCE</scope>
</reference>
<sequence length="119" mass="13049">DCDKYITAGLTDHITPWKVCYKTTQFIGGDIKFVLSSSGHIQSLVNPPTNKKAKYFCNEDLTASAEDWLVGAEQCSGSWWNDWAAWLSERSGGKKVAPKSLGCRGLKPQEAAPGTYVYG</sequence>
<dbReference type="EMBL" id="LAZR01033923">
    <property type="protein sequence ID" value="KKL46739.1"/>
    <property type="molecule type" value="Genomic_DNA"/>
</dbReference>